<feature type="binding site" evidence="6">
    <location>
        <begin position="138"/>
        <end position="141"/>
    </location>
    <ligand>
        <name>FMN</name>
        <dbReference type="ChEBI" id="CHEBI:58210"/>
    </ligand>
</feature>
<evidence type="ECO:0000256" key="5">
    <source>
        <dbReference type="ARBA" id="ARBA00048542"/>
    </source>
</evidence>
<comment type="catalytic activity">
    <reaction evidence="5">
        <text>N,N-dimethyl-1,4-phenylenediamine + anthranilate + 2 NAD(+) = 2-(4-dimethylaminophenyl)diazenylbenzoate + 2 NADH + 2 H(+)</text>
        <dbReference type="Rhea" id="RHEA:55872"/>
        <dbReference type="ChEBI" id="CHEBI:15378"/>
        <dbReference type="ChEBI" id="CHEBI:15783"/>
        <dbReference type="ChEBI" id="CHEBI:16567"/>
        <dbReference type="ChEBI" id="CHEBI:57540"/>
        <dbReference type="ChEBI" id="CHEBI:57945"/>
        <dbReference type="ChEBI" id="CHEBI:71579"/>
        <dbReference type="EC" id="1.7.1.17"/>
    </reaction>
    <physiologicalReaction direction="right-to-left" evidence="5">
        <dbReference type="Rhea" id="RHEA:55874"/>
    </physiologicalReaction>
</comment>
<evidence type="ECO:0000313" key="8">
    <source>
        <dbReference type="EMBL" id="MBB5843482.1"/>
    </source>
</evidence>
<comment type="similarity">
    <text evidence="6">Belongs to the azoreductase type 1 family.</text>
</comment>
<feature type="binding site" evidence="6">
    <location>
        <position position="10"/>
    </location>
    <ligand>
        <name>FMN</name>
        <dbReference type="ChEBI" id="CHEBI:58210"/>
    </ligand>
</feature>
<sequence length="219" mass="23289">MAHLLHLDSSADLETSRSRAIGGTFVASWLAADPENTVTYRDLHRDPLPHLPDASLHWPARVRSDDANPPVAAEALQTRLIEELFAADVLLVGAPLYNYSMPSTLKAWIDYIHVPGTTAPGDLATQPMAGRPAVIITSRGGVYDAGTPTEGWDHAAPALQLILGTALGMPVTVITTSLTLAEVLPALADQAERSREELALAHEEAAASALHLGGMTRLE</sequence>
<dbReference type="InterPro" id="IPR023048">
    <property type="entry name" value="NADH:quinone_OxRdtase_FMN_depd"/>
</dbReference>
<protein>
    <recommendedName>
        <fullName evidence="6">FMN dependent NADH:quinone oxidoreductase</fullName>
        <ecNumber evidence="6">1.6.5.-</ecNumber>
    </recommendedName>
    <alternativeName>
        <fullName evidence="6">Azo-dye reductase</fullName>
    </alternativeName>
    <alternativeName>
        <fullName evidence="6">FMN-dependent NADH-azo compound oxidoreductase</fullName>
    </alternativeName>
    <alternativeName>
        <fullName evidence="6">FMN-dependent NADH-azoreductase</fullName>
        <ecNumber evidence="6">1.7.1.17</ecNumber>
    </alternativeName>
</protein>
<dbReference type="InterPro" id="IPR029039">
    <property type="entry name" value="Flavoprotein-like_sf"/>
</dbReference>
<evidence type="ECO:0000256" key="3">
    <source>
        <dbReference type="ARBA" id="ARBA00023002"/>
    </source>
</evidence>
<keyword evidence="1 6" id="KW-0285">Flavoprotein</keyword>
<keyword evidence="2 6" id="KW-0288">FMN</keyword>
<comment type="function">
    <text evidence="6">Quinone reductase that provides resistance to thiol-specific stress caused by electrophilic quinones.</text>
</comment>
<evidence type="ECO:0000256" key="2">
    <source>
        <dbReference type="ARBA" id="ARBA00022643"/>
    </source>
</evidence>
<evidence type="ECO:0000256" key="4">
    <source>
        <dbReference type="ARBA" id="ARBA00023027"/>
    </source>
</evidence>
<dbReference type="InterPro" id="IPR003680">
    <property type="entry name" value="Flavodoxin_fold"/>
</dbReference>
<dbReference type="PANTHER" id="PTHR43741:SF4">
    <property type="entry name" value="FMN-DEPENDENT NADH:QUINONE OXIDOREDUCTASE"/>
    <property type="match status" value="1"/>
</dbReference>
<dbReference type="GO" id="GO:0016652">
    <property type="term" value="F:oxidoreductase activity, acting on NAD(P)H as acceptor"/>
    <property type="evidence" value="ECO:0007669"/>
    <property type="project" value="UniProtKB-UniRule"/>
</dbReference>
<feature type="binding site" evidence="6">
    <location>
        <begin position="16"/>
        <end position="18"/>
    </location>
    <ligand>
        <name>FMN</name>
        <dbReference type="ChEBI" id="CHEBI:58210"/>
    </ligand>
</feature>
<dbReference type="HAMAP" id="MF_01216">
    <property type="entry name" value="Azoreductase_type1"/>
    <property type="match status" value="1"/>
</dbReference>
<dbReference type="Gene3D" id="3.40.50.360">
    <property type="match status" value="1"/>
</dbReference>
<dbReference type="EMBL" id="JACHMJ010000001">
    <property type="protein sequence ID" value="MBB5843482.1"/>
    <property type="molecule type" value="Genomic_DNA"/>
</dbReference>
<reference evidence="8 9" key="1">
    <citation type="submission" date="2020-08" db="EMBL/GenBank/DDBJ databases">
        <title>Sequencing the genomes of 1000 actinobacteria strains.</title>
        <authorList>
            <person name="Klenk H.-P."/>
        </authorList>
    </citation>
    <scope>NUCLEOTIDE SEQUENCE [LARGE SCALE GENOMIC DNA]</scope>
    <source>
        <strain evidence="8 9">DSM 105784</strain>
    </source>
</reference>
<evidence type="ECO:0000256" key="1">
    <source>
        <dbReference type="ARBA" id="ARBA00022630"/>
    </source>
</evidence>
<organism evidence="8 9">
    <name type="scientific">Conyzicola lurida</name>
    <dbReference type="NCBI Taxonomy" id="1172621"/>
    <lineage>
        <taxon>Bacteria</taxon>
        <taxon>Bacillati</taxon>
        <taxon>Actinomycetota</taxon>
        <taxon>Actinomycetes</taxon>
        <taxon>Micrococcales</taxon>
        <taxon>Microbacteriaceae</taxon>
        <taxon>Conyzicola</taxon>
    </lineage>
</organism>
<dbReference type="EC" id="1.6.5.-" evidence="6"/>
<evidence type="ECO:0000256" key="6">
    <source>
        <dbReference type="HAMAP-Rule" id="MF_01216"/>
    </source>
</evidence>
<comment type="catalytic activity">
    <reaction evidence="6">
        <text>2 a quinone + NADH + H(+) = 2 a 1,4-benzosemiquinone + NAD(+)</text>
        <dbReference type="Rhea" id="RHEA:65952"/>
        <dbReference type="ChEBI" id="CHEBI:15378"/>
        <dbReference type="ChEBI" id="CHEBI:57540"/>
        <dbReference type="ChEBI" id="CHEBI:57945"/>
        <dbReference type="ChEBI" id="CHEBI:132124"/>
        <dbReference type="ChEBI" id="CHEBI:134225"/>
    </reaction>
</comment>
<comment type="subunit">
    <text evidence="6">Homodimer.</text>
</comment>
<dbReference type="Pfam" id="PF02525">
    <property type="entry name" value="Flavodoxin_2"/>
    <property type="match status" value="1"/>
</dbReference>
<dbReference type="RefSeq" id="WP_184236289.1">
    <property type="nucleotide sequence ID" value="NZ_JACHMJ010000001.1"/>
</dbReference>
<comment type="caution">
    <text evidence="6">Lacks conserved residue(s) required for the propagation of feature annotation.</text>
</comment>
<dbReference type="EC" id="1.7.1.17" evidence="6"/>
<dbReference type="Proteomes" id="UP000536685">
    <property type="component" value="Unassembled WGS sequence"/>
</dbReference>
<gene>
    <name evidence="6" type="primary">azoR</name>
    <name evidence="8" type="ORF">HD599_001805</name>
</gene>
<evidence type="ECO:0000313" key="9">
    <source>
        <dbReference type="Proteomes" id="UP000536685"/>
    </source>
</evidence>
<accession>A0A841ANG3</accession>
<keyword evidence="9" id="KW-1185">Reference proteome</keyword>
<feature type="domain" description="Flavodoxin-like fold" evidence="7">
    <location>
        <begin position="3"/>
        <end position="175"/>
    </location>
</feature>
<comment type="caution">
    <text evidence="8">The sequence shown here is derived from an EMBL/GenBank/DDBJ whole genome shotgun (WGS) entry which is preliminary data.</text>
</comment>
<dbReference type="GO" id="GO:0009055">
    <property type="term" value="F:electron transfer activity"/>
    <property type="evidence" value="ECO:0007669"/>
    <property type="project" value="UniProtKB-UniRule"/>
</dbReference>
<dbReference type="AlphaFoldDB" id="A0A841ANG3"/>
<dbReference type="InterPro" id="IPR050104">
    <property type="entry name" value="FMN-dep_NADH:Q_OxRdtase_AzoR1"/>
</dbReference>
<comment type="function">
    <text evidence="6">Also exhibits azoreductase activity. Catalyzes the reductive cleavage of the azo bond in aromatic azo compounds to the corresponding amines.</text>
</comment>
<name>A0A841ANG3_9MICO</name>
<evidence type="ECO:0000259" key="7">
    <source>
        <dbReference type="Pfam" id="PF02525"/>
    </source>
</evidence>
<proteinExistence type="inferred from homology"/>
<comment type="cofactor">
    <cofactor evidence="6">
        <name>FMN</name>
        <dbReference type="ChEBI" id="CHEBI:58210"/>
    </cofactor>
    <text evidence="6">Binds 1 FMN per subunit.</text>
</comment>
<dbReference type="SUPFAM" id="SSF52218">
    <property type="entry name" value="Flavoproteins"/>
    <property type="match status" value="1"/>
</dbReference>
<dbReference type="GO" id="GO:0010181">
    <property type="term" value="F:FMN binding"/>
    <property type="evidence" value="ECO:0007669"/>
    <property type="project" value="UniProtKB-UniRule"/>
</dbReference>
<dbReference type="PANTHER" id="PTHR43741">
    <property type="entry name" value="FMN-DEPENDENT NADH-AZOREDUCTASE 1"/>
    <property type="match status" value="1"/>
</dbReference>
<keyword evidence="4 6" id="KW-0520">NAD</keyword>
<keyword evidence="3 6" id="KW-0560">Oxidoreductase</keyword>
<dbReference type="GO" id="GO:0016655">
    <property type="term" value="F:oxidoreductase activity, acting on NAD(P)H, quinone or similar compound as acceptor"/>
    <property type="evidence" value="ECO:0007669"/>
    <property type="project" value="InterPro"/>
</dbReference>